<feature type="coiled-coil region" evidence="1">
    <location>
        <begin position="913"/>
        <end position="974"/>
    </location>
</feature>
<organism evidence="4 5">
    <name type="scientific">Blautia aquisgranensis</name>
    <dbReference type="NCBI Taxonomy" id="3133153"/>
    <lineage>
        <taxon>Bacteria</taxon>
        <taxon>Bacillati</taxon>
        <taxon>Bacillota</taxon>
        <taxon>Clostridia</taxon>
        <taxon>Lachnospirales</taxon>
        <taxon>Lachnospiraceae</taxon>
        <taxon>Blautia</taxon>
    </lineage>
</organism>
<feature type="domain" description="BIG2" evidence="3">
    <location>
        <begin position="1385"/>
        <end position="1461"/>
    </location>
</feature>
<dbReference type="PANTHER" id="PTHR23019:SF0">
    <property type="entry name" value="NUCLEAR PORE MEMBRANE GLYCOPROTEIN 210"/>
    <property type="match status" value="1"/>
</dbReference>
<dbReference type="SUPFAM" id="SSF49373">
    <property type="entry name" value="Invasin/intimin cell-adhesion fragments"/>
    <property type="match status" value="4"/>
</dbReference>
<feature type="region of interest" description="Disordered" evidence="2">
    <location>
        <begin position="84"/>
        <end position="115"/>
    </location>
</feature>
<feature type="domain" description="BIG2" evidence="3">
    <location>
        <begin position="1549"/>
        <end position="1625"/>
    </location>
</feature>
<dbReference type="Proteomes" id="UP001473063">
    <property type="component" value="Unassembled WGS sequence"/>
</dbReference>
<evidence type="ECO:0000313" key="4">
    <source>
        <dbReference type="EMBL" id="MEQ2369818.1"/>
    </source>
</evidence>
<dbReference type="SMART" id="SM00635">
    <property type="entry name" value="BID_2"/>
    <property type="match status" value="4"/>
</dbReference>
<dbReference type="Gene3D" id="2.60.40.1120">
    <property type="entry name" value="Carboxypeptidase-like, regulatory domain"/>
    <property type="match status" value="1"/>
</dbReference>
<dbReference type="PANTHER" id="PTHR23019">
    <property type="entry name" value="NUCLEAR PORE MEMBRANE GLYCOPROTEIN GP210-RELATED"/>
    <property type="match status" value="1"/>
</dbReference>
<dbReference type="InterPro" id="IPR003343">
    <property type="entry name" value="Big_2"/>
</dbReference>
<evidence type="ECO:0000256" key="1">
    <source>
        <dbReference type="SAM" id="Coils"/>
    </source>
</evidence>
<reference evidence="4 5" key="1">
    <citation type="submission" date="2024-03" db="EMBL/GenBank/DDBJ databases">
        <title>Human intestinal bacterial collection.</title>
        <authorList>
            <person name="Pauvert C."/>
            <person name="Hitch T.C.A."/>
            <person name="Clavel T."/>
        </authorList>
    </citation>
    <scope>NUCLEOTIDE SEQUENCE [LARGE SCALE GENOMIC DNA]</scope>
    <source>
        <strain evidence="4 5">CLA-JM-H16</strain>
    </source>
</reference>
<dbReference type="Gene3D" id="1.20.1270.90">
    <property type="entry name" value="AF1782-like"/>
    <property type="match status" value="1"/>
</dbReference>
<keyword evidence="1" id="KW-0175">Coiled coil</keyword>
<evidence type="ECO:0000259" key="3">
    <source>
        <dbReference type="SMART" id="SM00635"/>
    </source>
</evidence>
<dbReference type="InterPro" id="IPR013783">
    <property type="entry name" value="Ig-like_fold"/>
</dbReference>
<dbReference type="InterPro" id="IPR008964">
    <property type="entry name" value="Invasin/intimin_cell_adhesion"/>
</dbReference>
<dbReference type="EMBL" id="JBBMEJ010000002">
    <property type="protein sequence ID" value="MEQ2369818.1"/>
    <property type="molecule type" value="Genomic_DNA"/>
</dbReference>
<evidence type="ECO:0000256" key="2">
    <source>
        <dbReference type="SAM" id="MobiDB-lite"/>
    </source>
</evidence>
<dbReference type="Gene3D" id="2.60.40.10">
    <property type="entry name" value="Immunoglobulins"/>
    <property type="match status" value="1"/>
</dbReference>
<dbReference type="SUPFAM" id="SSF49478">
    <property type="entry name" value="Cna protein B-type domain"/>
    <property type="match status" value="1"/>
</dbReference>
<comment type="caution">
    <text evidence="4">The sequence shown here is derived from an EMBL/GenBank/DDBJ whole genome shotgun (WGS) entry which is preliminary data.</text>
</comment>
<keyword evidence="5" id="KW-1185">Reference proteome</keyword>
<dbReference type="InterPro" id="IPR045197">
    <property type="entry name" value="NUP210-like"/>
</dbReference>
<gene>
    <name evidence="4" type="ORF">WMO28_02455</name>
</gene>
<name>A0ABV1BEY0_9FIRM</name>
<dbReference type="Gene3D" id="2.60.40.1080">
    <property type="match status" value="4"/>
</dbReference>
<dbReference type="RefSeq" id="WP_349055955.1">
    <property type="nucleotide sequence ID" value="NZ_JBBMEJ010000002.1"/>
</dbReference>
<feature type="domain" description="BIG2" evidence="3">
    <location>
        <begin position="1264"/>
        <end position="1340"/>
    </location>
</feature>
<evidence type="ECO:0000313" key="5">
    <source>
        <dbReference type="Proteomes" id="UP001473063"/>
    </source>
</evidence>
<feature type="domain" description="BIG2" evidence="3">
    <location>
        <begin position="1467"/>
        <end position="1543"/>
    </location>
</feature>
<dbReference type="Pfam" id="PF02368">
    <property type="entry name" value="Big_2"/>
    <property type="match status" value="4"/>
</dbReference>
<sequence>MAQKSVPRKRKRGKKMLRKELQKKMQAVAMAAVVTLTTVGAPATTFAGELPEEVTAEDFSDAGEAVTEEVTGDDFSDGEAVAEQSSADENGVVEDVPAVQAEESSEGSTEDEQAKAQAYLKENFIDGSNKIITSGGTGVTKSEDGLTYNVALTIPTSGYAIRSMRLKYVNTVYKTGWYIDKDNPYVGYKAPATNGSRSITRPTAEQGPYTFTATLKLFALDTDTTAINDGTATALATQDFTIVLAPEKKNYTVNIKPVNAKTGEAIEGATVDIQKDWSSLTPADDGSYTLVEGSEYTLTVTADGYDKYTQTILPSASGDIEVKLSPIVYRNTTFAVTGNDGATITDADITVKEGWYTTLRPQEDGSYKLQAGKEYKYTITKDGYKEASGSFTVPDEAGDYTFPVTLQSNIDPADQAAVDAVKKAFDAEFGTLRPVYGTDSNIADMVLAKVKKYNLDVDVSNVKVSLATSEDTDYIGTDGTIHYVKSDLNSMGVYSKSLDCTFKFTCNNASAVSESRRVTVSWDQEYFRGKMQAEADQLTWDSIKGNNASQEEVTSDLTLPGCMGTSMRNIWSTVTWESSDPEVISIQNPSIDSPIYPRTGKINPKTEDTEVTLTATFKANDTLLNEYIEKADSFGTITKTFEVTVKGSGSQAPTEEELKAILDKYYTADQLKDFTTQTQLDTANCTGDIQLPRYTRIKDENGEYVFNNKEITVTSSDANLMKINGYRAAVDLFAYDKDTTANLIVTFTREGVTATKEIPITVSVKDINEKLDAEIAMMDYAKAHYFDGIKGDNADADSITTNLHAFQEMYLDNEGKAVWVYTADDKTGAGIITDDYFDDPWIMEGQGYNHFKSSNNAVIQHENLVVNRPESNTQITISSLLSSEKYGQFAKDHPDNAKLQKLYKQEASVTVTVKGTKAESEALKAKIQEANTLLESITEGTEAGQYPEGTKNVLAEAIKAAQAVSDNAEATEAQQTEAITALTKAMKDCQDSRIPQSADVTVIAATEANTSGKTQALTVKATDAALYGYTKPESVQAEVTVLDALADLHAAMYGDAFKAAPEDYLVVSEQGWINKVFGVTTASVGFFVNNKMPISADTGYGSTCNEAVLQSGDILNVVLYHDTTGWSDKYLYFDGIASDIMAKKDFTLNVKGFTAAWGDESVAQKDITVELRDSEGKAAATGTTDENGNVTLNVPAEGTYTAVITKTPYEYYIPVDAQIVAKAHEHSYTTWKKVSDATVFAPEKQESTCDFCGEKTTKDVGKKLDPTVKLSKTTVALTLKQSETVKVSGLAKGDSVKGWTSSDKSIATVDKNGKITATTKEGKATITVTLASGKKAQIAVTVKETKHVYTKWTKVSSATVFAPEKRQSTCNLCGRKITREFGTKLTPTVKLTKTTLTLKTKQSVTVKASGLARGDSVKKWTSSNKSIATVDKNGKITATAKEGKATITVTLASGKTAKVAVTVKLIRTTKLTNVPKTLSITAGKKYTLKPAVTPSNSQEKVTYKSSNTKIATVSSQGVVTAVKAGSATITVQSGKQKATVKVTVKKAPALKAIRNVPGSKTIANGKTYTLKPQLYPSGAIAKITYTTSNKNVATVDSKGKITAKKKGTAVITVKAGKFTAKCKVTVK</sequence>
<proteinExistence type="predicted"/>
<accession>A0ABV1BEY0</accession>
<protein>
    <submittedName>
        <fullName evidence="4">Ig-like domain-containing protein</fullName>
    </submittedName>
</protein>